<evidence type="ECO:0000256" key="1">
    <source>
        <dbReference type="SAM" id="MobiDB-lite"/>
    </source>
</evidence>
<sequence length="20" mass="2069">MPPGPGSGRAGGLGGRFWRR</sequence>
<evidence type="ECO:0000313" key="2">
    <source>
        <dbReference type="EMBL" id="JAE12779.1"/>
    </source>
</evidence>
<dbReference type="EMBL" id="GBRH01185117">
    <property type="protein sequence ID" value="JAE12779.1"/>
    <property type="molecule type" value="Transcribed_RNA"/>
</dbReference>
<reference evidence="2" key="1">
    <citation type="submission" date="2014-09" db="EMBL/GenBank/DDBJ databases">
        <authorList>
            <person name="Magalhaes I.L.F."/>
            <person name="Oliveira U."/>
            <person name="Santos F.R."/>
            <person name="Vidigal T.H.D.A."/>
            <person name="Brescovit A.D."/>
            <person name="Santos A.J."/>
        </authorList>
    </citation>
    <scope>NUCLEOTIDE SEQUENCE</scope>
    <source>
        <tissue evidence="2">Shoot tissue taken approximately 20 cm above the soil surface</tissue>
    </source>
</reference>
<feature type="region of interest" description="Disordered" evidence="1">
    <location>
        <begin position="1"/>
        <end position="20"/>
    </location>
</feature>
<dbReference type="AlphaFoldDB" id="A0A0A9FNB0"/>
<organism evidence="2">
    <name type="scientific">Arundo donax</name>
    <name type="common">Giant reed</name>
    <name type="synonym">Donax arundinaceus</name>
    <dbReference type="NCBI Taxonomy" id="35708"/>
    <lineage>
        <taxon>Eukaryota</taxon>
        <taxon>Viridiplantae</taxon>
        <taxon>Streptophyta</taxon>
        <taxon>Embryophyta</taxon>
        <taxon>Tracheophyta</taxon>
        <taxon>Spermatophyta</taxon>
        <taxon>Magnoliopsida</taxon>
        <taxon>Liliopsida</taxon>
        <taxon>Poales</taxon>
        <taxon>Poaceae</taxon>
        <taxon>PACMAD clade</taxon>
        <taxon>Arundinoideae</taxon>
        <taxon>Arundineae</taxon>
        <taxon>Arundo</taxon>
    </lineage>
</organism>
<name>A0A0A9FNB0_ARUDO</name>
<protein>
    <submittedName>
        <fullName evidence="2">Uncharacterized protein</fullName>
    </submittedName>
</protein>
<proteinExistence type="predicted"/>
<accession>A0A0A9FNB0</accession>
<reference evidence="2" key="2">
    <citation type="journal article" date="2015" name="Data Brief">
        <title>Shoot transcriptome of the giant reed, Arundo donax.</title>
        <authorList>
            <person name="Barrero R.A."/>
            <person name="Guerrero F.D."/>
            <person name="Moolhuijzen P."/>
            <person name="Goolsby J.A."/>
            <person name="Tidwell J."/>
            <person name="Bellgard S.E."/>
            <person name="Bellgard M.I."/>
        </authorList>
    </citation>
    <scope>NUCLEOTIDE SEQUENCE</scope>
    <source>
        <tissue evidence="2">Shoot tissue taken approximately 20 cm above the soil surface</tissue>
    </source>
</reference>